<gene>
    <name evidence="2" type="ORF">SAMN05192542_10112</name>
</gene>
<dbReference type="OrthoDB" id="6490254at2"/>
<dbReference type="Proteomes" id="UP000199120">
    <property type="component" value="Unassembled WGS sequence"/>
</dbReference>
<accession>A0A1H7EWI4</accession>
<dbReference type="InterPro" id="IPR021225">
    <property type="entry name" value="Tlde1_dom"/>
</dbReference>
<name>A0A1H7EWI4_9BURK</name>
<sequence length="172" mass="18826">MTYQGKFLVNNEPFSPLTIFGVGTFMAYSGNNQYLNRGGCTMVPDNGPIPAGRYWIVDRPTGGTRSQAYAWAKDTLNSVVGHATHHAEWFALYRDDGAIDDTTWVNGVQRGHFRLHPAGGSGISLGCITLPSRVDFLRIRNAFLHTTTIPARNSGLQAYGTIEVITYGNTCP</sequence>
<dbReference type="RefSeq" id="WP_090552975.1">
    <property type="nucleotide sequence ID" value="NZ_FNSR01000003.1"/>
</dbReference>
<protein>
    <recommendedName>
        <fullName evidence="1">Tlde1 domain-containing protein</fullName>
    </recommendedName>
</protein>
<dbReference type="Pfam" id="PF10908">
    <property type="entry name" value="Tlde1_dom"/>
    <property type="match status" value="1"/>
</dbReference>
<reference evidence="3" key="1">
    <citation type="submission" date="2016-10" db="EMBL/GenBank/DDBJ databases">
        <authorList>
            <person name="Varghese N."/>
            <person name="Submissions S."/>
        </authorList>
    </citation>
    <scope>NUCLEOTIDE SEQUENCE [LARGE SCALE GENOMIC DNA]</scope>
    <source>
        <strain evidence="3">LMG 26416</strain>
    </source>
</reference>
<dbReference type="STRING" id="416943.SAMN05445871_6254"/>
<evidence type="ECO:0000259" key="1">
    <source>
        <dbReference type="Pfam" id="PF10908"/>
    </source>
</evidence>
<keyword evidence="3" id="KW-1185">Reference proteome</keyword>
<proteinExistence type="predicted"/>
<evidence type="ECO:0000313" key="2">
    <source>
        <dbReference type="EMBL" id="SEK18158.1"/>
    </source>
</evidence>
<evidence type="ECO:0000313" key="3">
    <source>
        <dbReference type="Proteomes" id="UP000199120"/>
    </source>
</evidence>
<organism evidence="2 3">
    <name type="scientific">Paraburkholderia caballeronis</name>
    <dbReference type="NCBI Taxonomy" id="416943"/>
    <lineage>
        <taxon>Bacteria</taxon>
        <taxon>Pseudomonadati</taxon>
        <taxon>Pseudomonadota</taxon>
        <taxon>Betaproteobacteria</taxon>
        <taxon>Burkholderiales</taxon>
        <taxon>Burkholderiaceae</taxon>
        <taxon>Paraburkholderia</taxon>
    </lineage>
</organism>
<dbReference type="AlphaFoldDB" id="A0A1H7EWI4"/>
<dbReference type="EMBL" id="FOAJ01000001">
    <property type="protein sequence ID" value="SEK18158.1"/>
    <property type="molecule type" value="Genomic_DNA"/>
</dbReference>
<feature type="domain" description="Tlde1" evidence="1">
    <location>
        <begin position="24"/>
        <end position="147"/>
    </location>
</feature>